<dbReference type="InterPro" id="IPR020612">
    <property type="entry name" value="Methylthiotransferase_CS"/>
</dbReference>
<evidence type="ECO:0000256" key="4">
    <source>
        <dbReference type="ARBA" id="ARBA00022679"/>
    </source>
</evidence>
<dbReference type="NCBIfam" id="TIGR01574">
    <property type="entry name" value="miaB-methiolase"/>
    <property type="match status" value="1"/>
</dbReference>
<comment type="caution">
    <text evidence="17">The sequence shown here is derived from an EMBL/GenBank/DDBJ whole genome shotgun (WGS) entry which is preliminary data.</text>
</comment>
<reference evidence="17" key="2">
    <citation type="submission" date="2006-05" db="EMBL/GenBank/DDBJ databases">
        <title>Sequencing of the draft genome and assembly of Desulfuromonas acetoxidans DSM 684.</title>
        <authorList>
            <consortium name="US DOE Joint Genome Institute (JGI-PGF)"/>
            <person name="Copeland A."/>
            <person name="Lucas S."/>
            <person name="Lapidus A."/>
            <person name="Barry K."/>
            <person name="Detter J.C."/>
            <person name="Glavina del Rio T."/>
            <person name="Hammon N."/>
            <person name="Israni S."/>
            <person name="Dalin E."/>
            <person name="Tice H."/>
            <person name="Bruce D."/>
            <person name="Pitluck S."/>
            <person name="Richardson P."/>
        </authorList>
    </citation>
    <scope>NUCLEOTIDE SEQUENCE [LARGE SCALE GENOMIC DNA]</scope>
    <source>
        <strain evidence="17">DSM 684</strain>
    </source>
</reference>
<dbReference type="InterPro" id="IPR002792">
    <property type="entry name" value="TRAM_dom"/>
</dbReference>
<evidence type="ECO:0000256" key="7">
    <source>
        <dbReference type="ARBA" id="ARBA00023004"/>
    </source>
</evidence>
<keyword evidence="2 13" id="KW-0004">4Fe-4S</keyword>
<dbReference type="InterPro" id="IPR023404">
    <property type="entry name" value="rSAM_horseshoe"/>
</dbReference>
<keyword evidence="3 13" id="KW-0963">Cytoplasm</keyword>
<evidence type="ECO:0000313" key="17">
    <source>
        <dbReference type="EMBL" id="EAT15131.1"/>
    </source>
</evidence>
<feature type="domain" description="Radical SAM core" evidence="16">
    <location>
        <begin position="144"/>
        <end position="374"/>
    </location>
</feature>
<feature type="domain" description="TRAM" evidence="14">
    <location>
        <begin position="377"/>
        <end position="440"/>
    </location>
</feature>
<dbReference type="InterPro" id="IPR013848">
    <property type="entry name" value="Methylthiotransferase_N"/>
</dbReference>
<dbReference type="EMBL" id="AAEW02000013">
    <property type="protein sequence ID" value="EAT15131.1"/>
    <property type="molecule type" value="Genomic_DNA"/>
</dbReference>
<comment type="catalytic activity">
    <reaction evidence="13">
        <text>N(6)-dimethylallyladenosine(37) in tRNA + (sulfur carrier)-SH + AH2 + 2 S-adenosyl-L-methionine = 2-methylsulfanyl-N(6)-dimethylallyladenosine(37) in tRNA + (sulfur carrier)-H + 5'-deoxyadenosine + L-methionine + A + S-adenosyl-L-homocysteine + 2 H(+)</text>
        <dbReference type="Rhea" id="RHEA:37067"/>
        <dbReference type="Rhea" id="RHEA-COMP:10375"/>
        <dbReference type="Rhea" id="RHEA-COMP:10376"/>
        <dbReference type="Rhea" id="RHEA-COMP:14737"/>
        <dbReference type="Rhea" id="RHEA-COMP:14739"/>
        <dbReference type="ChEBI" id="CHEBI:13193"/>
        <dbReference type="ChEBI" id="CHEBI:15378"/>
        <dbReference type="ChEBI" id="CHEBI:17319"/>
        <dbReference type="ChEBI" id="CHEBI:17499"/>
        <dbReference type="ChEBI" id="CHEBI:29917"/>
        <dbReference type="ChEBI" id="CHEBI:57844"/>
        <dbReference type="ChEBI" id="CHEBI:57856"/>
        <dbReference type="ChEBI" id="CHEBI:59789"/>
        <dbReference type="ChEBI" id="CHEBI:64428"/>
        <dbReference type="ChEBI" id="CHEBI:74415"/>
        <dbReference type="ChEBI" id="CHEBI:74417"/>
        <dbReference type="EC" id="2.8.4.3"/>
    </reaction>
</comment>
<evidence type="ECO:0000256" key="9">
    <source>
        <dbReference type="ARBA" id="ARBA00033765"/>
    </source>
</evidence>
<dbReference type="Gene3D" id="3.40.50.12160">
    <property type="entry name" value="Methylthiotransferase, N-terminal domain"/>
    <property type="match status" value="1"/>
</dbReference>
<dbReference type="SFLD" id="SFLDS00029">
    <property type="entry name" value="Radical_SAM"/>
    <property type="match status" value="1"/>
</dbReference>
<evidence type="ECO:0000256" key="6">
    <source>
        <dbReference type="ARBA" id="ARBA00022723"/>
    </source>
</evidence>
<dbReference type="InterPro" id="IPR005839">
    <property type="entry name" value="Methylthiotransferase"/>
</dbReference>
<dbReference type="GO" id="GO:0005829">
    <property type="term" value="C:cytosol"/>
    <property type="evidence" value="ECO:0007669"/>
    <property type="project" value="TreeGrafter"/>
</dbReference>
<dbReference type="Pfam" id="PF04055">
    <property type="entry name" value="Radical_SAM"/>
    <property type="match status" value="1"/>
</dbReference>
<dbReference type="OrthoDB" id="9805215at2"/>
<keyword evidence="13" id="KW-0819">tRNA processing</keyword>
<comment type="subunit">
    <text evidence="13">Monomer.</text>
</comment>
<evidence type="ECO:0000256" key="1">
    <source>
        <dbReference type="ARBA" id="ARBA00003234"/>
    </source>
</evidence>
<dbReference type="Gene3D" id="3.80.30.20">
    <property type="entry name" value="tm_1862 like domain"/>
    <property type="match status" value="1"/>
</dbReference>
<dbReference type="FunFam" id="3.40.50.12160:FF:000003">
    <property type="entry name" value="CDK5 regulatory subunit-associated protein 1"/>
    <property type="match status" value="1"/>
</dbReference>
<sequence>MSKSFYLETFGCQMNVVDSEWIVNLLGQIDYHPVETPQQADLILLNTCSVRDKAERKVYGHLSHFKPLKDQRPDLILAVGGCVAQQEGQQLLKKVPYLDIVFGTHNVHKLPELIFAVEQGRGRQCETTHYEGAKRLDQFPQRADENAICRFVTVMQGCDNFCSYCVVPYVRGREVSRASGDILDEVRSLVDQGVREVTLLGQNVNSYGQKGSGDMSFPELLQRVHDIDGLQRLRFTSSHPKDLSDDLIACFTSLDKLCKHMHLALQSGSNRVLELMNRGYSREQYLERVTRLKQACPEIRMTTDLIVGFPGEQQADFEQTLDMLEQVRFADAFSFLYSRRPQTKALEMEDPVPADEKQRWFERMLKLQETISAEIWQQDCGTVQPVLVEGVSRHGQGQVFGRNQWNRIVNFDGPESLIGQQVAVRIEDSLRNSHRGVLAESLSF</sequence>
<dbReference type="GO" id="GO:0046872">
    <property type="term" value="F:metal ion binding"/>
    <property type="evidence" value="ECO:0007669"/>
    <property type="project" value="UniProtKB-KW"/>
</dbReference>
<dbReference type="PANTHER" id="PTHR43020:SF2">
    <property type="entry name" value="MITOCHONDRIAL TRNA METHYLTHIOTRANSFERASE CDK5RAP1"/>
    <property type="match status" value="1"/>
</dbReference>
<dbReference type="PROSITE" id="PS50926">
    <property type="entry name" value="TRAM"/>
    <property type="match status" value="1"/>
</dbReference>
<keyword evidence="18" id="KW-1185">Reference proteome</keyword>
<evidence type="ECO:0000256" key="10">
    <source>
        <dbReference type="ARBA" id="ARBA00068570"/>
    </source>
</evidence>
<dbReference type="CDD" id="cd01335">
    <property type="entry name" value="Radical_SAM"/>
    <property type="match status" value="1"/>
</dbReference>
<dbReference type="SFLD" id="SFLDF00273">
    <property type="entry name" value="(dimethylallyl)adenosine_tRNA"/>
    <property type="match status" value="1"/>
</dbReference>
<feature type="binding site" evidence="13">
    <location>
        <position position="165"/>
    </location>
    <ligand>
        <name>[4Fe-4S] cluster</name>
        <dbReference type="ChEBI" id="CHEBI:49883"/>
        <label>2</label>
        <note>4Fe-4S-S-AdoMet</note>
    </ligand>
</feature>
<feature type="domain" description="MTTase N-terminal" evidence="15">
    <location>
        <begin position="3"/>
        <end position="119"/>
    </location>
</feature>
<keyword evidence="4 13" id="KW-0808">Transferase</keyword>
<keyword evidence="6 13" id="KW-0479">Metal-binding</keyword>
<protein>
    <recommendedName>
        <fullName evidence="10 13">tRNA-2-methylthio-N(6)-dimethylallyladenosine synthase</fullName>
        <ecNumber evidence="9 13">2.8.4.3</ecNumber>
    </recommendedName>
    <alternativeName>
        <fullName evidence="12 13">(Dimethylallyl)adenosine tRNA methylthiotransferase MiaB</fullName>
    </alternativeName>
    <alternativeName>
        <fullName evidence="11 13">tRNA-i(6)A37 methylthiotransferase</fullName>
    </alternativeName>
</protein>
<dbReference type="GO" id="GO:0035597">
    <property type="term" value="F:tRNA-2-methylthio-N(6)-dimethylallyladenosine(37) synthase activity"/>
    <property type="evidence" value="ECO:0007669"/>
    <property type="project" value="UniProtKB-EC"/>
</dbReference>
<dbReference type="Proteomes" id="UP000005695">
    <property type="component" value="Unassembled WGS sequence"/>
</dbReference>
<evidence type="ECO:0000256" key="8">
    <source>
        <dbReference type="ARBA" id="ARBA00023014"/>
    </source>
</evidence>
<dbReference type="PANTHER" id="PTHR43020">
    <property type="entry name" value="CDK5 REGULATORY SUBUNIT-ASSOCIATED PROTEIN 1"/>
    <property type="match status" value="1"/>
</dbReference>
<dbReference type="SFLD" id="SFLDG01061">
    <property type="entry name" value="methylthiotransferase"/>
    <property type="match status" value="1"/>
</dbReference>
<feature type="binding site" evidence="13">
    <location>
        <position position="158"/>
    </location>
    <ligand>
        <name>[4Fe-4S] cluster</name>
        <dbReference type="ChEBI" id="CHEBI:49883"/>
        <label>2</label>
        <note>4Fe-4S-S-AdoMet</note>
    </ligand>
</feature>
<feature type="binding site" evidence="13">
    <location>
        <position position="48"/>
    </location>
    <ligand>
        <name>[4Fe-4S] cluster</name>
        <dbReference type="ChEBI" id="CHEBI:49883"/>
        <label>1</label>
    </ligand>
</feature>
<name>Q1JY65_DESA6</name>
<feature type="binding site" evidence="13">
    <location>
        <position position="82"/>
    </location>
    <ligand>
        <name>[4Fe-4S] cluster</name>
        <dbReference type="ChEBI" id="CHEBI:49883"/>
        <label>1</label>
    </ligand>
</feature>
<dbReference type="InterPro" id="IPR007197">
    <property type="entry name" value="rSAM"/>
</dbReference>
<proteinExistence type="inferred from homology"/>
<dbReference type="InterPro" id="IPR006463">
    <property type="entry name" value="MiaB_methiolase"/>
</dbReference>
<dbReference type="AlphaFoldDB" id="Q1JY65"/>
<dbReference type="SMART" id="SM00729">
    <property type="entry name" value="Elp3"/>
    <property type="match status" value="1"/>
</dbReference>
<evidence type="ECO:0000256" key="12">
    <source>
        <dbReference type="ARBA" id="ARBA00081141"/>
    </source>
</evidence>
<dbReference type="PROSITE" id="PS51449">
    <property type="entry name" value="MTTASE_N"/>
    <property type="match status" value="1"/>
</dbReference>
<comment type="function">
    <text evidence="1 13">Catalyzes the methylthiolation of N6-(dimethylallyl)adenosine (i(6)A), leading to the formation of 2-methylthio-N6-(dimethylallyl)adenosine (ms(2)i(6)A) at position 37 in tRNAs that read codons beginning with uridine.</text>
</comment>
<dbReference type="InterPro" id="IPR058240">
    <property type="entry name" value="rSAM_sf"/>
</dbReference>
<evidence type="ECO:0000256" key="13">
    <source>
        <dbReference type="HAMAP-Rule" id="MF_01864"/>
    </source>
</evidence>
<keyword evidence="7 13" id="KW-0408">Iron</keyword>
<dbReference type="InterPro" id="IPR038135">
    <property type="entry name" value="Methylthiotransferase_N_sf"/>
</dbReference>
<dbReference type="Pfam" id="PF00919">
    <property type="entry name" value="UPF0004"/>
    <property type="match status" value="1"/>
</dbReference>
<evidence type="ECO:0000256" key="11">
    <source>
        <dbReference type="ARBA" id="ARBA00080698"/>
    </source>
</evidence>
<dbReference type="GO" id="GO:0051539">
    <property type="term" value="F:4 iron, 4 sulfur cluster binding"/>
    <property type="evidence" value="ECO:0007669"/>
    <property type="project" value="UniProtKB-UniRule"/>
</dbReference>
<dbReference type="EC" id="2.8.4.3" evidence="9 13"/>
<dbReference type="Pfam" id="PF01938">
    <property type="entry name" value="TRAM"/>
    <property type="match status" value="1"/>
</dbReference>
<evidence type="ECO:0000313" key="18">
    <source>
        <dbReference type="Proteomes" id="UP000005695"/>
    </source>
</evidence>
<organism evidence="17 18">
    <name type="scientific">Desulfuromonas acetoxidans (strain DSM 684 / 11070)</name>
    <dbReference type="NCBI Taxonomy" id="281689"/>
    <lineage>
        <taxon>Bacteria</taxon>
        <taxon>Pseudomonadati</taxon>
        <taxon>Thermodesulfobacteriota</taxon>
        <taxon>Desulfuromonadia</taxon>
        <taxon>Desulfuromonadales</taxon>
        <taxon>Desulfuromonadaceae</taxon>
        <taxon>Desulfuromonas</taxon>
    </lineage>
</organism>
<dbReference type="InterPro" id="IPR006638">
    <property type="entry name" value="Elp3/MiaA/NifB-like_rSAM"/>
</dbReference>
<reference evidence="17" key="1">
    <citation type="submission" date="2006-05" db="EMBL/GenBank/DDBJ databases">
        <title>Annotation of the draft genome assembly of Desulfuromonas acetoxidans DSM 684.</title>
        <authorList>
            <consortium name="US DOE Joint Genome Institute (JGI-ORNL)"/>
            <person name="Larimer F."/>
            <person name="Land M."/>
            <person name="Hauser L."/>
        </authorList>
    </citation>
    <scope>NUCLEOTIDE SEQUENCE [LARGE SCALE GENOMIC DNA]</scope>
    <source>
        <strain evidence="17">DSM 684</strain>
    </source>
</reference>
<dbReference type="PROSITE" id="PS01278">
    <property type="entry name" value="MTTASE_RADICAL"/>
    <property type="match status" value="1"/>
</dbReference>
<evidence type="ECO:0000259" key="14">
    <source>
        <dbReference type="PROSITE" id="PS50926"/>
    </source>
</evidence>
<keyword evidence="5 13" id="KW-0949">S-adenosyl-L-methionine</keyword>
<evidence type="ECO:0000256" key="3">
    <source>
        <dbReference type="ARBA" id="ARBA00022490"/>
    </source>
</evidence>
<dbReference type="RefSeq" id="WP_006001358.1">
    <property type="nucleotide sequence ID" value="NZ_AAEW02000013.1"/>
</dbReference>
<dbReference type="SFLD" id="SFLDG01082">
    <property type="entry name" value="B12-binding_domain_containing"/>
    <property type="match status" value="1"/>
</dbReference>
<evidence type="ECO:0000256" key="5">
    <source>
        <dbReference type="ARBA" id="ARBA00022691"/>
    </source>
</evidence>
<dbReference type="NCBIfam" id="TIGR00089">
    <property type="entry name" value="MiaB/RimO family radical SAM methylthiotransferase"/>
    <property type="match status" value="1"/>
</dbReference>
<accession>Q1JY65</accession>
<dbReference type="SUPFAM" id="SSF102114">
    <property type="entry name" value="Radical SAM enzymes"/>
    <property type="match status" value="1"/>
</dbReference>
<evidence type="ECO:0000259" key="15">
    <source>
        <dbReference type="PROSITE" id="PS51449"/>
    </source>
</evidence>
<dbReference type="PROSITE" id="PS51918">
    <property type="entry name" value="RADICAL_SAM"/>
    <property type="match status" value="1"/>
</dbReference>
<comment type="cofactor">
    <cofactor evidence="13">
        <name>[4Fe-4S] cluster</name>
        <dbReference type="ChEBI" id="CHEBI:49883"/>
    </cofactor>
    <text evidence="13">Binds 2 [4Fe-4S] clusters. One cluster is coordinated with 3 cysteines and an exchangeable S-adenosyl-L-methionine.</text>
</comment>
<comment type="similarity">
    <text evidence="13">Belongs to the methylthiotransferase family. MiaB subfamily.</text>
</comment>
<feature type="binding site" evidence="13">
    <location>
        <position position="12"/>
    </location>
    <ligand>
        <name>[4Fe-4S] cluster</name>
        <dbReference type="ChEBI" id="CHEBI:49883"/>
        <label>1</label>
    </ligand>
</feature>
<evidence type="ECO:0000256" key="2">
    <source>
        <dbReference type="ARBA" id="ARBA00022485"/>
    </source>
</evidence>
<dbReference type="FunFam" id="3.80.30.20:FF:000001">
    <property type="entry name" value="tRNA-2-methylthio-N(6)-dimethylallyladenosine synthase 2"/>
    <property type="match status" value="1"/>
</dbReference>
<gene>
    <name evidence="13" type="primary">miaB</name>
    <name evidence="17" type="ORF">Dace_0501</name>
</gene>
<evidence type="ECO:0000259" key="16">
    <source>
        <dbReference type="PROSITE" id="PS51918"/>
    </source>
</evidence>
<dbReference type="HAMAP" id="MF_01864">
    <property type="entry name" value="tRNA_metthiotr_MiaB"/>
    <property type="match status" value="1"/>
</dbReference>
<keyword evidence="8 13" id="KW-0411">Iron-sulfur</keyword>
<feature type="binding site" evidence="13">
    <location>
        <position position="162"/>
    </location>
    <ligand>
        <name>[4Fe-4S] cluster</name>
        <dbReference type="ChEBI" id="CHEBI:49883"/>
        <label>2</label>
        <note>4Fe-4S-S-AdoMet</note>
    </ligand>
</feature>
<comment type="subcellular location">
    <subcellularLocation>
        <location evidence="13">Cytoplasm</location>
    </subcellularLocation>
</comment>